<dbReference type="EMBL" id="JPWV03000208">
    <property type="protein sequence ID" value="KAG2521212.1"/>
    <property type="molecule type" value="Genomic_DNA"/>
</dbReference>
<gene>
    <name evidence="3" type="ORF">JM16_006374</name>
</gene>
<evidence type="ECO:0000259" key="2">
    <source>
        <dbReference type="PROSITE" id="PS51205"/>
    </source>
</evidence>
<evidence type="ECO:0000313" key="4">
    <source>
        <dbReference type="Proteomes" id="UP000785171"/>
    </source>
</evidence>
<dbReference type="GO" id="GO:0031267">
    <property type="term" value="F:small GTPase binding"/>
    <property type="evidence" value="ECO:0007669"/>
    <property type="project" value="TreeGrafter"/>
</dbReference>
<reference evidence="3" key="1">
    <citation type="journal article" date="2015" name="Genom Data">
        <title>Genome sequences of six Phytophthora species associated with forests in New Zealand.</title>
        <authorList>
            <person name="Studholme D.J."/>
            <person name="McDougal R.L."/>
            <person name="Sambles C."/>
            <person name="Hansen E."/>
            <person name="Hardy G."/>
            <person name="Grant M."/>
            <person name="Ganley R.J."/>
            <person name="Williams N.M."/>
        </authorList>
    </citation>
    <scope>NUCLEOTIDE SEQUENCE</scope>
    <source>
        <strain evidence="3">NZFS 2646</strain>
    </source>
</reference>
<feature type="compositionally biased region" description="Low complexity" evidence="1">
    <location>
        <begin position="41"/>
        <end position="50"/>
    </location>
</feature>
<dbReference type="GO" id="GO:0016192">
    <property type="term" value="P:vesicle-mediated transport"/>
    <property type="evidence" value="ECO:0007669"/>
    <property type="project" value="InterPro"/>
</dbReference>
<evidence type="ECO:0000256" key="1">
    <source>
        <dbReference type="SAM" id="MobiDB-lite"/>
    </source>
</evidence>
<feature type="domain" description="VPS9" evidence="2">
    <location>
        <begin position="300"/>
        <end position="462"/>
    </location>
</feature>
<accession>A0A8T0LVH6</accession>
<dbReference type="InterPro" id="IPR045046">
    <property type="entry name" value="Vps9-like"/>
</dbReference>
<dbReference type="Pfam" id="PF02204">
    <property type="entry name" value="VPS9"/>
    <property type="match status" value="1"/>
</dbReference>
<comment type="caution">
    <text evidence="3">The sequence shown here is derived from an EMBL/GenBank/DDBJ whole genome shotgun (WGS) entry which is preliminary data.</text>
</comment>
<dbReference type="GO" id="GO:0005085">
    <property type="term" value="F:guanyl-nucleotide exchange factor activity"/>
    <property type="evidence" value="ECO:0007669"/>
    <property type="project" value="InterPro"/>
</dbReference>
<dbReference type="GO" id="GO:0030139">
    <property type="term" value="C:endocytic vesicle"/>
    <property type="evidence" value="ECO:0007669"/>
    <property type="project" value="TreeGrafter"/>
</dbReference>
<evidence type="ECO:0000313" key="3">
    <source>
        <dbReference type="EMBL" id="KAG2521212.1"/>
    </source>
</evidence>
<dbReference type="PROSITE" id="PS51205">
    <property type="entry name" value="VPS9"/>
    <property type="match status" value="1"/>
</dbReference>
<name>A0A8T0LVH6_9STRA</name>
<dbReference type="PANTHER" id="PTHR23101:SF25">
    <property type="entry name" value="GTPASE-ACTIVATING PROTEIN AND VPS9 DOMAIN-CONTAINING PROTEIN 1"/>
    <property type="match status" value="1"/>
</dbReference>
<feature type="region of interest" description="Disordered" evidence="1">
    <location>
        <begin position="1"/>
        <end position="74"/>
    </location>
</feature>
<reference evidence="3" key="2">
    <citation type="submission" date="2020-06" db="EMBL/GenBank/DDBJ databases">
        <authorList>
            <person name="Studholme D.J."/>
        </authorList>
    </citation>
    <scope>NUCLEOTIDE SEQUENCE</scope>
    <source>
        <strain evidence="3">NZFS 2646</strain>
    </source>
</reference>
<dbReference type="InterPro" id="IPR037191">
    <property type="entry name" value="VPS9_dom_sf"/>
</dbReference>
<organism evidence="3 4">
    <name type="scientific">Phytophthora kernoviae</name>
    <dbReference type="NCBI Taxonomy" id="325452"/>
    <lineage>
        <taxon>Eukaryota</taxon>
        <taxon>Sar</taxon>
        <taxon>Stramenopiles</taxon>
        <taxon>Oomycota</taxon>
        <taxon>Peronosporomycetes</taxon>
        <taxon>Peronosporales</taxon>
        <taxon>Peronosporaceae</taxon>
        <taxon>Phytophthora</taxon>
    </lineage>
</organism>
<dbReference type="SUPFAM" id="SSF109993">
    <property type="entry name" value="VPS9 domain"/>
    <property type="match status" value="1"/>
</dbReference>
<sequence>MRRKRRRAPTIELQSTNQPENEPLCTASDQEDDEEDDDGADALIAAFGAENNPQEQEQEQEQDPNKRLGRKKTLAHTTSASMLRVCKCGRVSRASSVGEEIREDFDPHSASREYLDLHIRYAVVVRVVRVEPVNGRTVFVIRVKDAETQKKWEMKKSLKEMMLFYAQIQQISMVDAPMNASQLVDDIFAAPSHKVPRSCEAFVTVLTRMSLNDKHMCMPDRKARTLLNTVSRKMGEIKHTMLEDEALLTQLAVARSERTEPDYDEFLDEVKHAVGGFVQKRVLVPLEDYVHEALHTITDWDDERVLQDKVKALQTKSQSFFGVPPHVAAGSSSDWEDARRELRRVNEYALPLDKLKCLARAAGAIFQTCGSSRSSSSVGTAFSLTSVEELDMMLRPSLTTDEFISVNLFVLVMSNLSQLLITREFLRVMCDAQDITGELGYYLTTFEVAVDLLIKHADPQQPMLP</sequence>
<feature type="compositionally biased region" description="Acidic residues" evidence="1">
    <location>
        <begin position="29"/>
        <end position="40"/>
    </location>
</feature>
<proteinExistence type="predicted"/>
<dbReference type="GO" id="GO:0005829">
    <property type="term" value="C:cytosol"/>
    <property type="evidence" value="ECO:0007669"/>
    <property type="project" value="TreeGrafter"/>
</dbReference>
<dbReference type="AlphaFoldDB" id="A0A8T0LVH6"/>
<dbReference type="Gene3D" id="1.20.1050.80">
    <property type="entry name" value="VPS9 domain"/>
    <property type="match status" value="1"/>
</dbReference>
<dbReference type="PANTHER" id="PTHR23101">
    <property type="entry name" value="RAB GDP/GTP EXCHANGE FACTOR"/>
    <property type="match status" value="1"/>
</dbReference>
<dbReference type="Proteomes" id="UP000785171">
    <property type="component" value="Unassembled WGS sequence"/>
</dbReference>
<dbReference type="InterPro" id="IPR003123">
    <property type="entry name" value="VPS9"/>
</dbReference>
<protein>
    <recommendedName>
        <fullName evidence="2">VPS9 domain-containing protein</fullName>
    </recommendedName>
</protein>